<dbReference type="PANTHER" id="PTHR47623">
    <property type="entry name" value="OS09G0287300 PROTEIN"/>
    <property type="match status" value="1"/>
</dbReference>
<proteinExistence type="predicted"/>
<keyword evidence="2" id="KW-1185">Reference proteome</keyword>
<accession>A0A4R6V554</accession>
<protein>
    <submittedName>
        <fullName evidence="1">Phosphohistidine phosphatase</fullName>
    </submittedName>
</protein>
<organism evidence="1 2">
    <name type="scientific">Actinorugispora endophytica</name>
    <dbReference type="NCBI Taxonomy" id="1605990"/>
    <lineage>
        <taxon>Bacteria</taxon>
        <taxon>Bacillati</taxon>
        <taxon>Actinomycetota</taxon>
        <taxon>Actinomycetes</taxon>
        <taxon>Streptosporangiales</taxon>
        <taxon>Nocardiopsidaceae</taxon>
        <taxon>Actinorugispora</taxon>
    </lineage>
</organism>
<dbReference type="EMBL" id="SNYN01000001">
    <property type="protein sequence ID" value="TDQ55343.1"/>
    <property type="molecule type" value="Genomic_DNA"/>
</dbReference>
<sequence length="158" mass="16743">MNRRLIVMRHAKAENAPGLADVERDLTDTGRAQAGAVGALLAREGLVPEHVICSAARRTRETWRLVAEGLPTEPETDVTASLYSAGVDTALELVGRVDPAVRTLLLVGHNPTMAQLAAAFGDGGYPHFPPASVAVVDLDVDWLYAAPGTGTARILERP</sequence>
<dbReference type="OrthoDB" id="9810154at2"/>
<dbReference type="CDD" id="cd07067">
    <property type="entry name" value="HP_PGM_like"/>
    <property type="match status" value="1"/>
</dbReference>
<gene>
    <name evidence="1" type="ORF">EV190_101668</name>
</gene>
<dbReference type="SMART" id="SM00855">
    <property type="entry name" value="PGAM"/>
    <property type="match status" value="1"/>
</dbReference>
<dbReference type="Proteomes" id="UP000295281">
    <property type="component" value="Unassembled WGS sequence"/>
</dbReference>
<dbReference type="AlphaFoldDB" id="A0A4R6V554"/>
<dbReference type="Pfam" id="PF00300">
    <property type="entry name" value="His_Phos_1"/>
    <property type="match status" value="1"/>
</dbReference>
<comment type="caution">
    <text evidence="1">The sequence shown here is derived from an EMBL/GenBank/DDBJ whole genome shotgun (WGS) entry which is preliminary data.</text>
</comment>
<dbReference type="RefSeq" id="WP_133739879.1">
    <property type="nucleotide sequence ID" value="NZ_SNYN01000001.1"/>
</dbReference>
<dbReference type="InterPro" id="IPR013078">
    <property type="entry name" value="His_Pase_superF_clade-1"/>
</dbReference>
<evidence type="ECO:0000313" key="1">
    <source>
        <dbReference type="EMBL" id="TDQ55343.1"/>
    </source>
</evidence>
<dbReference type="SUPFAM" id="SSF53254">
    <property type="entry name" value="Phosphoglycerate mutase-like"/>
    <property type="match status" value="1"/>
</dbReference>
<name>A0A4R6V554_9ACTN</name>
<evidence type="ECO:0000313" key="2">
    <source>
        <dbReference type="Proteomes" id="UP000295281"/>
    </source>
</evidence>
<dbReference type="InterPro" id="IPR029033">
    <property type="entry name" value="His_PPase_superfam"/>
</dbReference>
<dbReference type="PANTHER" id="PTHR47623:SF1">
    <property type="entry name" value="OS09G0287300 PROTEIN"/>
    <property type="match status" value="1"/>
</dbReference>
<reference evidence="1 2" key="1">
    <citation type="submission" date="2019-03" db="EMBL/GenBank/DDBJ databases">
        <title>Genomic Encyclopedia of Type Strains, Phase IV (KMG-IV): sequencing the most valuable type-strain genomes for metagenomic binning, comparative biology and taxonomic classification.</title>
        <authorList>
            <person name="Goeker M."/>
        </authorList>
    </citation>
    <scope>NUCLEOTIDE SEQUENCE [LARGE SCALE GENOMIC DNA]</scope>
    <source>
        <strain evidence="1 2">DSM 46770</strain>
    </source>
</reference>
<dbReference type="Gene3D" id="3.40.50.1240">
    <property type="entry name" value="Phosphoglycerate mutase-like"/>
    <property type="match status" value="1"/>
</dbReference>